<dbReference type="EMBL" id="SNRW01001346">
    <property type="protein sequence ID" value="KAA6396764.1"/>
    <property type="molecule type" value="Genomic_DNA"/>
</dbReference>
<dbReference type="Proteomes" id="UP000324800">
    <property type="component" value="Unassembled WGS sequence"/>
</dbReference>
<reference evidence="2 3" key="1">
    <citation type="submission" date="2019-03" db="EMBL/GenBank/DDBJ databases">
        <title>Single cell metagenomics reveals metabolic interactions within the superorganism composed of flagellate Streblomastix strix and complex community of Bacteroidetes bacteria on its surface.</title>
        <authorList>
            <person name="Treitli S.C."/>
            <person name="Kolisko M."/>
            <person name="Husnik F."/>
            <person name="Keeling P."/>
            <person name="Hampl V."/>
        </authorList>
    </citation>
    <scope>NUCLEOTIDE SEQUENCE [LARGE SCALE GENOMIC DNA]</scope>
    <source>
        <strain evidence="2">ST1C</strain>
    </source>
</reference>
<evidence type="ECO:0000256" key="1">
    <source>
        <dbReference type="SAM" id="MobiDB-lite"/>
    </source>
</evidence>
<sequence>MANQFQHYYGSKVYQEANNSYLEVNQVRTWKETGIDRQTRRRITQTLQKIQQKNLTEFKRILQSNLSIPTLRRVQFCEKMLKSFTEWQNILYVDEKRFALDGPDGLQKRWDLPGISLPRPQRSKNFRQS</sequence>
<dbReference type="GO" id="GO:0003676">
    <property type="term" value="F:nucleic acid binding"/>
    <property type="evidence" value="ECO:0007669"/>
    <property type="project" value="InterPro"/>
</dbReference>
<dbReference type="OrthoDB" id="111911at2759"/>
<protein>
    <submittedName>
        <fullName evidence="2">Uncharacterized protein</fullName>
    </submittedName>
</protein>
<dbReference type="InterPro" id="IPR036397">
    <property type="entry name" value="RNaseH_sf"/>
</dbReference>
<proteinExistence type="predicted"/>
<comment type="caution">
    <text evidence="2">The sequence shown here is derived from an EMBL/GenBank/DDBJ whole genome shotgun (WGS) entry which is preliminary data.</text>
</comment>
<dbReference type="AlphaFoldDB" id="A0A5J4WP77"/>
<name>A0A5J4WP77_9EUKA</name>
<accession>A0A5J4WP77</accession>
<dbReference type="Gene3D" id="3.30.420.10">
    <property type="entry name" value="Ribonuclease H-like superfamily/Ribonuclease H"/>
    <property type="match status" value="1"/>
</dbReference>
<feature type="region of interest" description="Disordered" evidence="1">
    <location>
        <begin position="106"/>
        <end position="129"/>
    </location>
</feature>
<gene>
    <name evidence="2" type="ORF">EZS28_007708</name>
</gene>
<evidence type="ECO:0000313" key="3">
    <source>
        <dbReference type="Proteomes" id="UP000324800"/>
    </source>
</evidence>
<evidence type="ECO:0000313" key="2">
    <source>
        <dbReference type="EMBL" id="KAA6396764.1"/>
    </source>
</evidence>
<organism evidence="2 3">
    <name type="scientific">Streblomastix strix</name>
    <dbReference type="NCBI Taxonomy" id="222440"/>
    <lineage>
        <taxon>Eukaryota</taxon>
        <taxon>Metamonada</taxon>
        <taxon>Preaxostyla</taxon>
        <taxon>Oxymonadida</taxon>
        <taxon>Streblomastigidae</taxon>
        <taxon>Streblomastix</taxon>
    </lineage>
</organism>